<dbReference type="PRINTS" id="PR00385">
    <property type="entry name" value="P450"/>
</dbReference>
<dbReference type="PRINTS" id="PR00465">
    <property type="entry name" value="EP450IV"/>
</dbReference>
<proteinExistence type="inferred from homology"/>
<dbReference type="Gene3D" id="1.10.630.10">
    <property type="entry name" value="Cytochrome P450"/>
    <property type="match status" value="1"/>
</dbReference>
<comment type="cofactor">
    <cofactor evidence="1 8">
        <name>heme</name>
        <dbReference type="ChEBI" id="CHEBI:30413"/>
    </cofactor>
</comment>
<dbReference type="GO" id="GO:0016125">
    <property type="term" value="P:sterol metabolic process"/>
    <property type="evidence" value="ECO:0007669"/>
    <property type="project" value="TreeGrafter"/>
</dbReference>
<dbReference type="EMBL" id="JMCC02000043">
    <property type="protein sequence ID" value="KIG16050.1"/>
    <property type="molecule type" value="Genomic_DNA"/>
</dbReference>
<gene>
    <name evidence="9" type="ORF">DB30_04922</name>
</gene>
<evidence type="ECO:0000256" key="2">
    <source>
        <dbReference type="ARBA" id="ARBA00010617"/>
    </source>
</evidence>
<comment type="caution">
    <text evidence="9">The sequence shown here is derived from an EMBL/GenBank/DDBJ whole genome shotgun (WGS) entry which is preliminary data.</text>
</comment>
<evidence type="ECO:0000256" key="5">
    <source>
        <dbReference type="ARBA" id="ARBA00023002"/>
    </source>
</evidence>
<dbReference type="SUPFAM" id="SSF48264">
    <property type="entry name" value="Cytochrome P450"/>
    <property type="match status" value="1"/>
</dbReference>
<dbReference type="GO" id="GO:0020037">
    <property type="term" value="F:heme binding"/>
    <property type="evidence" value="ECO:0007669"/>
    <property type="project" value="InterPro"/>
</dbReference>
<sequence length="471" mass="52027">MADCWASDMDYVIDLSALPMPPPRTNGPILGNALALLRDPLAFLRAAHVEQGPIFEVHAATRRFVVLAGREANRFVGREGRELLESRSFWGRLTERRECPHAILASDGVPHRTQRKHYADVLSRKIVDAQRDGCDALIRDSFGASERQLSPRVAVQDQTRLLIARLVHRCLTDGAAPIPEPTARALMEVFRWETNTLLLGKWPKLALLAPAYRRSLARAEGFIDELVARDLEAGGRATDQADQADQGLGGWFERIRQGRERYPELFTAGDVRFATLLPFVAGVDTVGATLGFVLYELFRDADLHAAVRAEVEAAYANGVPDSATLSQQPTLHGLVLECLRLYPAAFAMYRGAARAFEFAGHRVAAGTEIAVFTSATHFDARYFPEPERLDVTRHAPPRSESRQKHVFMPYGGGPHVCLGAGMGEAMLLLATAGIVRHHDLVLADPKRRWKPSFDPSLTLDARVQLLRPGVA</sequence>
<evidence type="ECO:0000313" key="10">
    <source>
        <dbReference type="Proteomes" id="UP000031599"/>
    </source>
</evidence>
<dbReference type="PANTHER" id="PTHR24286:SF24">
    <property type="entry name" value="LANOSTEROL 14-ALPHA DEMETHYLASE"/>
    <property type="match status" value="1"/>
</dbReference>
<organism evidence="9 10">
    <name type="scientific">Enhygromyxa salina</name>
    <dbReference type="NCBI Taxonomy" id="215803"/>
    <lineage>
        <taxon>Bacteria</taxon>
        <taxon>Pseudomonadati</taxon>
        <taxon>Myxococcota</taxon>
        <taxon>Polyangia</taxon>
        <taxon>Nannocystales</taxon>
        <taxon>Nannocystaceae</taxon>
        <taxon>Enhygromyxa</taxon>
    </lineage>
</organism>
<dbReference type="Pfam" id="PF00067">
    <property type="entry name" value="p450"/>
    <property type="match status" value="1"/>
</dbReference>
<comment type="similarity">
    <text evidence="2">Belongs to the cytochrome P450 family.</text>
</comment>
<evidence type="ECO:0000256" key="1">
    <source>
        <dbReference type="ARBA" id="ARBA00001971"/>
    </source>
</evidence>
<feature type="binding site" description="axial binding residue" evidence="8">
    <location>
        <position position="417"/>
    </location>
    <ligand>
        <name>heme</name>
        <dbReference type="ChEBI" id="CHEBI:30413"/>
    </ligand>
    <ligandPart>
        <name>Fe</name>
        <dbReference type="ChEBI" id="CHEBI:18248"/>
    </ligandPart>
</feature>
<reference evidence="9 10" key="1">
    <citation type="submission" date="2014-12" db="EMBL/GenBank/DDBJ databases">
        <title>Genome assembly of Enhygromyxa salina DSM 15201.</title>
        <authorList>
            <person name="Sharma G."/>
            <person name="Subramanian S."/>
        </authorList>
    </citation>
    <scope>NUCLEOTIDE SEQUENCE [LARGE SCALE GENOMIC DNA]</scope>
    <source>
        <strain evidence="9 10">DSM 15201</strain>
    </source>
</reference>
<dbReference type="Proteomes" id="UP000031599">
    <property type="component" value="Unassembled WGS sequence"/>
</dbReference>
<dbReference type="InterPro" id="IPR001128">
    <property type="entry name" value="Cyt_P450"/>
</dbReference>
<dbReference type="PANTHER" id="PTHR24286">
    <property type="entry name" value="CYTOCHROME P450 26"/>
    <property type="match status" value="1"/>
</dbReference>
<evidence type="ECO:0000256" key="3">
    <source>
        <dbReference type="ARBA" id="ARBA00022617"/>
    </source>
</evidence>
<protein>
    <submittedName>
        <fullName evidence="9">Putative cytochrome P450 hydroxylase</fullName>
    </submittedName>
</protein>
<dbReference type="GO" id="GO:0016705">
    <property type="term" value="F:oxidoreductase activity, acting on paired donors, with incorporation or reduction of molecular oxygen"/>
    <property type="evidence" value="ECO:0007669"/>
    <property type="project" value="InterPro"/>
</dbReference>
<keyword evidence="4 8" id="KW-0479">Metal-binding</keyword>
<keyword evidence="5" id="KW-0560">Oxidoreductase</keyword>
<evidence type="ECO:0000256" key="8">
    <source>
        <dbReference type="PIRSR" id="PIRSR602403-1"/>
    </source>
</evidence>
<keyword evidence="3 8" id="KW-0349">Heme</keyword>
<name>A0A0C2D2Q4_9BACT</name>
<evidence type="ECO:0000313" key="9">
    <source>
        <dbReference type="EMBL" id="KIG16050.1"/>
    </source>
</evidence>
<dbReference type="CDD" id="cd00302">
    <property type="entry name" value="cytochrome_P450"/>
    <property type="match status" value="1"/>
</dbReference>
<dbReference type="GO" id="GO:0005506">
    <property type="term" value="F:iron ion binding"/>
    <property type="evidence" value="ECO:0007669"/>
    <property type="project" value="InterPro"/>
</dbReference>
<evidence type="ECO:0000256" key="6">
    <source>
        <dbReference type="ARBA" id="ARBA00023004"/>
    </source>
</evidence>
<dbReference type="InterPro" id="IPR002403">
    <property type="entry name" value="Cyt_P450_E_grp-IV"/>
</dbReference>
<accession>A0A0C2D2Q4</accession>
<evidence type="ECO:0000256" key="4">
    <source>
        <dbReference type="ARBA" id="ARBA00022723"/>
    </source>
</evidence>
<evidence type="ECO:0000256" key="7">
    <source>
        <dbReference type="ARBA" id="ARBA00023033"/>
    </source>
</evidence>
<keyword evidence="6 8" id="KW-0408">Iron</keyword>
<keyword evidence="7" id="KW-0503">Monooxygenase</keyword>
<dbReference type="AlphaFoldDB" id="A0A0C2D2Q4"/>
<dbReference type="InterPro" id="IPR036396">
    <property type="entry name" value="Cyt_P450_sf"/>
</dbReference>
<dbReference type="GO" id="GO:0004497">
    <property type="term" value="F:monooxygenase activity"/>
    <property type="evidence" value="ECO:0007669"/>
    <property type="project" value="UniProtKB-KW"/>
</dbReference>